<keyword evidence="2" id="KW-0472">Membrane</keyword>
<name>A0ABN0VAI2_9ACTN</name>
<feature type="transmembrane region" description="Helical" evidence="2">
    <location>
        <begin position="89"/>
        <end position="115"/>
    </location>
</feature>
<evidence type="ECO:0000313" key="4">
    <source>
        <dbReference type="EMBL" id="GAA0283527.1"/>
    </source>
</evidence>
<evidence type="ECO:0000256" key="2">
    <source>
        <dbReference type="SAM" id="Phobius"/>
    </source>
</evidence>
<sequence>MTNPPPGEANPWAKPTSGFPDPTSGYPNPTSGYPDPTSGYGATPGYDPNAYPAYSAAGPVPNAYAPAGAWGAPAPYAPAYPPPRKQNGLALASLIVSIVSLMMCAGLPGIVGALLGHSAKKQIRDTGEDGEGLATAGIIVGWIGFGLFIAFILFYVVLIIGFGIFASSSSSSGTTY</sequence>
<dbReference type="Proteomes" id="UP001500967">
    <property type="component" value="Unassembled WGS sequence"/>
</dbReference>
<dbReference type="EMBL" id="BAAAGX010000046">
    <property type="protein sequence ID" value="GAA0283527.1"/>
    <property type="molecule type" value="Genomic_DNA"/>
</dbReference>
<keyword evidence="5" id="KW-1185">Reference proteome</keyword>
<feature type="transmembrane region" description="Helical" evidence="2">
    <location>
        <begin position="136"/>
        <end position="166"/>
    </location>
</feature>
<dbReference type="RefSeq" id="WP_344654590.1">
    <property type="nucleotide sequence ID" value="NZ_BAAAGX010000046.1"/>
</dbReference>
<keyword evidence="2" id="KW-0812">Transmembrane</keyword>
<organism evidence="4 5">
    <name type="scientific">Cryptosporangium japonicum</name>
    <dbReference type="NCBI Taxonomy" id="80872"/>
    <lineage>
        <taxon>Bacteria</taxon>
        <taxon>Bacillati</taxon>
        <taxon>Actinomycetota</taxon>
        <taxon>Actinomycetes</taxon>
        <taxon>Cryptosporangiales</taxon>
        <taxon>Cryptosporangiaceae</taxon>
        <taxon>Cryptosporangium</taxon>
    </lineage>
</organism>
<reference evidence="4 5" key="1">
    <citation type="journal article" date="2019" name="Int. J. Syst. Evol. Microbiol.">
        <title>The Global Catalogue of Microorganisms (GCM) 10K type strain sequencing project: providing services to taxonomists for standard genome sequencing and annotation.</title>
        <authorList>
            <consortium name="The Broad Institute Genomics Platform"/>
            <consortium name="The Broad Institute Genome Sequencing Center for Infectious Disease"/>
            <person name="Wu L."/>
            <person name="Ma J."/>
        </authorList>
    </citation>
    <scope>NUCLEOTIDE SEQUENCE [LARGE SCALE GENOMIC DNA]</scope>
    <source>
        <strain evidence="4 5">JCM 10425</strain>
    </source>
</reference>
<keyword evidence="2" id="KW-1133">Transmembrane helix</keyword>
<comment type="caution">
    <text evidence="4">The sequence shown here is derived from an EMBL/GenBank/DDBJ whole genome shotgun (WGS) entry which is preliminary data.</text>
</comment>
<dbReference type="InterPro" id="IPR025241">
    <property type="entry name" value="DUF4190"/>
</dbReference>
<dbReference type="Pfam" id="PF13828">
    <property type="entry name" value="DUF4190"/>
    <property type="match status" value="1"/>
</dbReference>
<evidence type="ECO:0000259" key="3">
    <source>
        <dbReference type="Pfam" id="PF13828"/>
    </source>
</evidence>
<evidence type="ECO:0000256" key="1">
    <source>
        <dbReference type="SAM" id="MobiDB-lite"/>
    </source>
</evidence>
<feature type="domain" description="DUF4190" evidence="3">
    <location>
        <begin position="89"/>
        <end position="150"/>
    </location>
</feature>
<evidence type="ECO:0000313" key="5">
    <source>
        <dbReference type="Proteomes" id="UP001500967"/>
    </source>
</evidence>
<proteinExistence type="predicted"/>
<gene>
    <name evidence="4" type="ORF">GCM10009539_84500</name>
</gene>
<protein>
    <submittedName>
        <fullName evidence="4">DUF4190 domain-containing protein</fullName>
    </submittedName>
</protein>
<feature type="region of interest" description="Disordered" evidence="1">
    <location>
        <begin position="1"/>
        <end position="44"/>
    </location>
</feature>
<accession>A0ABN0VAI2</accession>